<gene>
    <name evidence="7" type="ORF">NP493_661g01041</name>
</gene>
<feature type="region of interest" description="Disordered" evidence="5">
    <location>
        <begin position="219"/>
        <end position="240"/>
    </location>
</feature>
<protein>
    <recommendedName>
        <fullName evidence="6">CXXC-type domain-containing protein</fullName>
    </recommendedName>
</protein>
<dbReference type="GO" id="GO:0008270">
    <property type="term" value="F:zinc ion binding"/>
    <property type="evidence" value="ECO:0007669"/>
    <property type="project" value="UniProtKB-KW"/>
</dbReference>
<evidence type="ECO:0000256" key="3">
    <source>
        <dbReference type="ARBA" id="ARBA00022833"/>
    </source>
</evidence>
<feature type="region of interest" description="Disordered" evidence="5">
    <location>
        <begin position="102"/>
        <end position="129"/>
    </location>
</feature>
<dbReference type="PROSITE" id="PS51058">
    <property type="entry name" value="ZF_CXXC"/>
    <property type="match status" value="1"/>
</dbReference>
<evidence type="ECO:0000313" key="8">
    <source>
        <dbReference type="Proteomes" id="UP001209878"/>
    </source>
</evidence>
<dbReference type="Proteomes" id="UP001209878">
    <property type="component" value="Unassembled WGS sequence"/>
</dbReference>
<name>A0AAD9NR57_RIDPI</name>
<dbReference type="EMBL" id="JAODUO010000662">
    <property type="protein sequence ID" value="KAK2176439.1"/>
    <property type="molecule type" value="Genomic_DNA"/>
</dbReference>
<organism evidence="7 8">
    <name type="scientific">Ridgeia piscesae</name>
    <name type="common">Tubeworm</name>
    <dbReference type="NCBI Taxonomy" id="27915"/>
    <lineage>
        <taxon>Eukaryota</taxon>
        <taxon>Metazoa</taxon>
        <taxon>Spiralia</taxon>
        <taxon>Lophotrochozoa</taxon>
        <taxon>Annelida</taxon>
        <taxon>Polychaeta</taxon>
        <taxon>Sedentaria</taxon>
        <taxon>Canalipalpata</taxon>
        <taxon>Sabellida</taxon>
        <taxon>Siboglinidae</taxon>
        <taxon>Ridgeia</taxon>
    </lineage>
</organism>
<sequence length="270" mass="29998">MKDMLKLKHMYRTKKWITKAIKQSKPDVVEPTTKMEEKPPSVTVTLQTPDDVITSVAMTTTSSPPFTQVKDLTKFDPETSSFNMSSVLGDSECQQHDQLDTSQVSDAGGDMPASPESVTSATDDGRTCHHPRIKHVCRRACVALGSTAMFPLQVELRLSALPNIEKERLLNKPSSPDSDDMTMDEIIRQARDDKDVVVTIKRTPNKAFSALVPRALHKGGGSPWEGSPPRHMMYRPPTWRRSGVGRKRKIRCKRCKACLATECGKCASCL</sequence>
<evidence type="ECO:0000259" key="6">
    <source>
        <dbReference type="PROSITE" id="PS51058"/>
    </source>
</evidence>
<dbReference type="InterPro" id="IPR002857">
    <property type="entry name" value="Znf_CXXC"/>
</dbReference>
<keyword evidence="1" id="KW-0479">Metal-binding</keyword>
<comment type="caution">
    <text evidence="7">The sequence shown here is derived from an EMBL/GenBank/DDBJ whole genome shotgun (WGS) entry which is preliminary data.</text>
</comment>
<feature type="domain" description="CXXC-type" evidence="6">
    <location>
        <begin position="245"/>
        <end position="270"/>
    </location>
</feature>
<keyword evidence="2 4" id="KW-0863">Zinc-finger</keyword>
<proteinExistence type="predicted"/>
<evidence type="ECO:0000256" key="4">
    <source>
        <dbReference type="PROSITE-ProRule" id="PRU00509"/>
    </source>
</evidence>
<evidence type="ECO:0000313" key="7">
    <source>
        <dbReference type="EMBL" id="KAK2176439.1"/>
    </source>
</evidence>
<reference evidence="7" key="1">
    <citation type="journal article" date="2023" name="Mol. Biol. Evol.">
        <title>Third-Generation Sequencing Reveals the Adaptive Role of the Epigenome in Three Deep-Sea Polychaetes.</title>
        <authorList>
            <person name="Perez M."/>
            <person name="Aroh O."/>
            <person name="Sun Y."/>
            <person name="Lan Y."/>
            <person name="Juniper S.K."/>
            <person name="Young C.R."/>
            <person name="Angers B."/>
            <person name="Qian P.Y."/>
        </authorList>
    </citation>
    <scope>NUCLEOTIDE SEQUENCE</scope>
    <source>
        <strain evidence="7">R07B-5</strain>
    </source>
</reference>
<accession>A0AAD9NR57</accession>
<dbReference type="AlphaFoldDB" id="A0AAD9NR57"/>
<evidence type="ECO:0000256" key="2">
    <source>
        <dbReference type="ARBA" id="ARBA00022771"/>
    </source>
</evidence>
<dbReference type="GO" id="GO:0003677">
    <property type="term" value="F:DNA binding"/>
    <property type="evidence" value="ECO:0007669"/>
    <property type="project" value="InterPro"/>
</dbReference>
<evidence type="ECO:0000256" key="1">
    <source>
        <dbReference type="ARBA" id="ARBA00022723"/>
    </source>
</evidence>
<keyword evidence="3" id="KW-0862">Zinc</keyword>
<evidence type="ECO:0000256" key="5">
    <source>
        <dbReference type="SAM" id="MobiDB-lite"/>
    </source>
</evidence>
<keyword evidence="8" id="KW-1185">Reference proteome</keyword>